<keyword evidence="12" id="KW-1185">Reference proteome</keyword>
<feature type="transmembrane region" description="Helical" evidence="8">
    <location>
        <begin position="167"/>
        <end position="184"/>
    </location>
</feature>
<dbReference type="PANTHER" id="PTHR43394">
    <property type="entry name" value="ATP-DEPENDENT PERMEASE MDL1, MITOCHONDRIAL"/>
    <property type="match status" value="1"/>
</dbReference>
<dbReference type="InterPro" id="IPR017871">
    <property type="entry name" value="ABC_transporter-like_CS"/>
</dbReference>
<evidence type="ECO:0000259" key="10">
    <source>
        <dbReference type="PROSITE" id="PS50929"/>
    </source>
</evidence>
<dbReference type="PROSITE" id="PS50929">
    <property type="entry name" value="ABC_TM1F"/>
    <property type="match status" value="1"/>
</dbReference>
<feature type="domain" description="ABC transmembrane type-1" evidence="10">
    <location>
        <begin position="29"/>
        <end position="308"/>
    </location>
</feature>
<dbReference type="GO" id="GO:0005524">
    <property type="term" value="F:ATP binding"/>
    <property type="evidence" value="ECO:0007669"/>
    <property type="project" value="UniProtKB-KW"/>
</dbReference>
<keyword evidence="6 8" id="KW-1133">Transmembrane helix</keyword>
<evidence type="ECO:0000259" key="9">
    <source>
        <dbReference type="PROSITE" id="PS50893"/>
    </source>
</evidence>
<keyword evidence="4" id="KW-0547">Nucleotide-binding</keyword>
<comment type="subcellular location">
    <subcellularLocation>
        <location evidence="1">Cell membrane</location>
        <topology evidence="1">Multi-pass membrane protein</topology>
    </subcellularLocation>
</comment>
<comment type="caution">
    <text evidence="11">The sequence shown here is derived from an EMBL/GenBank/DDBJ whole genome shotgun (WGS) entry which is preliminary data.</text>
</comment>
<feature type="transmembrane region" description="Helical" evidence="8">
    <location>
        <begin position="272"/>
        <end position="290"/>
    </location>
</feature>
<dbReference type="PROSITE" id="PS50893">
    <property type="entry name" value="ABC_TRANSPORTER_2"/>
    <property type="match status" value="1"/>
</dbReference>
<dbReference type="InterPro" id="IPR003439">
    <property type="entry name" value="ABC_transporter-like_ATP-bd"/>
</dbReference>
<evidence type="ECO:0000256" key="7">
    <source>
        <dbReference type="ARBA" id="ARBA00023136"/>
    </source>
</evidence>
<name>A0A553ZXP4_9BACI</name>
<dbReference type="CDD" id="cd18551">
    <property type="entry name" value="ABC_6TM_LmrA_like"/>
    <property type="match status" value="1"/>
</dbReference>
<keyword evidence="3 8" id="KW-0812">Transmembrane</keyword>
<dbReference type="RefSeq" id="WP_143849121.1">
    <property type="nucleotide sequence ID" value="NZ_VLXZ01000007.1"/>
</dbReference>
<dbReference type="Pfam" id="PF00005">
    <property type="entry name" value="ABC_tran"/>
    <property type="match status" value="1"/>
</dbReference>
<dbReference type="GO" id="GO:0005886">
    <property type="term" value="C:plasma membrane"/>
    <property type="evidence" value="ECO:0007669"/>
    <property type="project" value="UniProtKB-SubCell"/>
</dbReference>
<dbReference type="EMBL" id="VLXZ01000007">
    <property type="protein sequence ID" value="TSB46227.1"/>
    <property type="molecule type" value="Genomic_DNA"/>
</dbReference>
<dbReference type="SUPFAM" id="SSF90123">
    <property type="entry name" value="ABC transporter transmembrane region"/>
    <property type="match status" value="1"/>
</dbReference>
<dbReference type="FunFam" id="3.40.50.300:FF:000218">
    <property type="entry name" value="Multidrug ABC transporter ATP-binding protein"/>
    <property type="match status" value="1"/>
</dbReference>
<sequence length="594" mass="66048">MNPSDERPIRLKEFISLMHLYRPSIWLIVLALFLVLIETALSLAVPLLTMTFVDLTVESNFSGTTAVLIACAFIAQIALSGVSIYIMIYIGQILVTNLRKDLWYRVLRLPVYFYDQNSSGETMSRITHDTNVIKSFFTDQLIPFLSSTLKIIGSIVILFALNWSITLLLLFIVPISLAILKPLGKKTYKVSKSLQDETASFQGDLGRVLSDIRLVKSSIAEEAETIQGNDRINKLLKHGLDTGKIMAIISPIMTTITLLVLVVVFGYGGVQVANGILSAGTLVAIVFYMFQIMPPISQIGHFFTQLQKAKGATERINIILNEQLEADLTSRPPFKKKTETGNCTSGIQFDNVSFSYPNNNNILENVNFSANTSELTAIVGPSGAGKTTLFSLIERFYQPSKGKITYDKQCVNDYDVQDWRLNIAYVAQDSPLMSGSIRYNLTYGLNTHSTDSEIRVAIDKANLTSFIDSLPEGIETEVGERGILVSGGQRQRLAIARAILRDPRILLLDEATAHLDSHSEILVQEALNQLMFSRTTLVIAHRLSTVQHANKLVVVQNGEVTGEGTHNDLIQHHQFYQELVANQLYKQETPQLSN</sequence>
<proteinExistence type="inferred from homology"/>
<dbReference type="Proteomes" id="UP000318521">
    <property type="component" value="Unassembled WGS sequence"/>
</dbReference>
<dbReference type="SUPFAM" id="SSF52540">
    <property type="entry name" value="P-loop containing nucleoside triphosphate hydrolases"/>
    <property type="match status" value="1"/>
</dbReference>
<dbReference type="Gene3D" id="3.40.50.300">
    <property type="entry name" value="P-loop containing nucleotide triphosphate hydrolases"/>
    <property type="match status" value="1"/>
</dbReference>
<evidence type="ECO:0000256" key="2">
    <source>
        <dbReference type="ARBA" id="ARBA00005417"/>
    </source>
</evidence>
<organism evidence="11 12">
    <name type="scientific">Alkalicoccobacillus porphyridii</name>
    <dbReference type="NCBI Taxonomy" id="2597270"/>
    <lineage>
        <taxon>Bacteria</taxon>
        <taxon>Bacillati</taxon>
        <taxon>Bacillota</taxon>
        <taxon>Bacilli</taxon>
        <taxon>Bacillales</taxon>
        <taxon>Bacillaceae</taxon>
        <taxon>Alkalicoccobacillus</taxon>
    </lineage>
</organism>
<gene>
    <name evidence="11" type="ORF">FN960_12770</name>
</gene>
<dbReference type="InterPro" id="IPR036640">
    <property type="entry name" value="ABC1_TM_sf"/>
</dbReference>
<keyword evidence="7 8" id="KW-0472">Membrane</keyword>
<dbReference type="PANTHER" id="PTHR43394:SF1">
    <property type="entry name" value="ATP-BINDING CASSETTE SUB-FAMILY B MEMBER 10, MITOCHONDRIAL"/>
    <property type="match status" value="1"/>
</dbReference>
<dbReference type="InterPro" id="IPR003593">
    <property type="entry name" value="AAA+_ATPase"/>
</dbReference>
<evidence type="ECO:0000313" key="11">
    <source>
        <dbReference type="EMBL" id="TSB46227.1"/>
    </source>
</evidence>
<feature type="transmembrane region" description="Helical" evidence="8">
    <location>
        <begin position="245"/>
        <end position="266"/>
    </location>
</feature>
<evidence type="ECO:0000313" key="12">
    <source>
        <dbReference type="Proteomes" id="UP000318521"/>
    </source>
</evidence>
<dbReference type="OrthoDB" id="9770415at2"/>
<feature type="transmembrane region" description="Helical" evidence="8">
    <location>
        <begin position="65"/>
        <end position="90"/>
    </location>
</feature>
<protein>
    <submittedName>
        <fullName evidence="11">ABC transporter ATP-binding protein</fullName>
    </submittedName>
</protein>
<comment type="similarity">
    <text evidence="2">Belongs to the ABC transporter superfamily.</text>
</comment>
<dbReference type="GO" id="GO:0015421">
    <property type="term" value="F:ABC-type oligopeptide transporter activity"/>
    <property type="evidence" value="ECO:0007669"/>
    <property type="project" value="TreeGrafter"/>
</dbReference>
<evidence type="ECO:0000256" key="4">
    <source>
        <dbReference type="ARBA" id="ARBA00022741"/>
    </source>
</evidence>
<evidence type="ECO:0000256" key="5">
    <source>
        <dbReference type="ARBA" id="ARBA00022840"/>
    </source>
</evidence>
<reference evidence="11 12" key="1">
    <citation type="submission" date="2019-07" db="EMBL/GenBank/DDBJ databases">
        <authorList>
            <person name="Park Y.J."/>
            <person name="Jeong S.E."/>
            <person name="Jung H.S."/>
        </authorList>
    </citation>
    <scope>NUCLEOTIDE SEQUENCE [LARGE SCALE GENOMIC DNA]</scope>
    <source>
        <strain evidence="12">P16(2019)</strain>
    </source>
</reference>
<evidence type="ECO:0000256" key="3">
    <source>
        <dbReference type="ARBA" id="ARBA00022692"/>
    </source>
</evidence>
<dbReference type="AlphaFoldDB" id="A0A553ZXP4"/>
<dbReference type="SMART" id="SM00382">
    <property type="entry name" value="AAA"/>
    <property type="match status" value="1"/>
</dbReference>
<evidence type="ECO:0000256" key="1">
    <source>
        <dbReference type="ARBA" id="ARBA00004651"/>
    </source>
</evidence>
<dbReference type="InterPro" id="IPR027417">
    <property type="entry name" value="P-loop_NTPase"/>
</dbReference>
<keyword evidence="5 11" id="KW-0067">ATP-binding</keyword>
<evidence type="ECO:0000256" key="6">
    <source>
        <dbReference type="ARBA" id="ARBA00022989"/>
    </source>
</evidence>
<evidence type="ECO:0000256" key="8">
    <source>
        <dbReference type="SAM" id="Phobius"/>
    </source>
</evidence>
<dbReference type="InterPro" id="IPR039421">
    <property type="entry name" value="Type_1_exporter"/>
</dbReference>
<dbReference type="PROSITE" id="PS00211">
    <property type="entry name" value="ABC_TRANSPORTER_1"/>
    <property type="match status" value="1"/>
</dbReference>
<dbReference type="Gene3D" id="1.20.1560.10">
    <property type="entry name" value="ABC transporter type 1, transmembrane domain"/>
    <property type="match status" value="1"/>
</dbReference>
<dbReference type="GO" id="GO:0016887">
    <property type="term" value="F:ATP hydrolysis activity"/>
    <property type="evidence" value="ECO:0007669"/>
    <property type="project" value="InterPro"/>
</dbReference>
<feature type="transmembrane region" description="Helical" evidence="8">
    <location>
        <begin position="20"/>
        <end position="45"/>
    </location>
</feature>
<dbReference type="Pfam" id="PF00664">
    <property type="entry name" value="ABC_membrane"/>
    <property type="match status" value="1"/>
</dbReference>
<accession>A0A553ZXP4</accession>
<dbReference type="InterPro" id="IPR011527">
    <property type="entry name" value="ABC1_TM_dom"/>
</dbReference>
<feature type="domain" description="ABC transporter" evidence="9">
    <location>
        <begin position="347"/>
        <end position="582"/>
    </location>
</feature>